<proteinExistence type="predicted"/>
<evidence type="ECO:0000313" key="2">
    <source>
        <dbReference type="EMBL" id="VAW38142.1"/>
    </source>
</evidence>
<protein>
    <recommendedName>
        <fullName evidence="1">PET hydrolase/cutinase-like domain-containing protein</fullName>
    </recommendedName>
</protein>
<dbReference type="InterPro" id="IPR029058">
    <property type="entry name" value="AB_hydrolase_fold"/>
</dbReference>
<sequence>MNFFSNKTFTLLLLFTFNHLSFADDVIFIDSFEVAFGLAGTHTIATPYQEPNHLATIYYPENASAINKVPVVFFVPGFGHVDPNKYDTILRFIASHGFAAVFIEDNDKFDFSSNDMLLDILAMVNDKSDILDTTRIGVMGHSSGGGYAFNVLDKLSDVQGWGANGRFLFLTDPWFAFDMMQVDMRTLPSNANVVIQRYGPGGNNEADGTDARIVLTEYYLLESIVDDKKDYQVDENADHTYPYD</sequence>
<dbReference type="Pfam" id="PF12740">
    <property type="entry name" value="PETase"/>
    <property type="match status" value="1"/>
</dbReference>
<feature type="non-terminal residue" evidence="2">
    <location>
        <position position="244"/>
    </location>
</feature>
<reference evidence="2" key="1">
    <citation type="submission" date="2018-06" db="EMBL/GenBank/DDBJ databases">
        <authorList>
            <person name="Zhirakovskaya E."/>
        </authorList>
    </citation>
    <scope>NUCLEOTIDE SEQUENCE</scope>
</reference>
<dbReference type="SUPFAM" id="SSF53474">
    <property type="entry name" value="alpha/beta-Hydrolases"/>
    <property type="match status" value="1"/>
</dbReference>
<dbReference type="InterPro" id="IPR041127">
    <property type="entry name" value="PET_hydrolase/cutinase-like"/>
</dbReference>
<feature type="domain" description="PET hydrolase/cutinase-like" evidence="1">
    <location>
        <begin position="55"/>
        <end position="150"/>
    </location>
</feature>
<organism evidence="2">
    <name type="scientific">hydrothermal vent metagenome</name>
    <dbReference type="NCBI Taxonomy" id="652676"/>
    <lineage>
        <taxon>unclassified sequences</taxon>
        <taxon>metagenomes</taxon>
        <taxon>ecological metagenomes</taxon>
    </lineage>
</organism>
<gene>
    <name evidence="2" type="ORF">MNBD_GAMMA01-271</name>
</gene>
<name>A0A3B0VGN9_9ZZZZ</name>
<dbReference type="EMBL" id="UOEW01000193">
    <property type="protein sequence ID" value="VAW38142.1"/>
    <property type="molecule type" value="Genomic_DNA"/>
</dbReference>
<dbReference type="AlphaFoldDB" id="A0A3B0VGN9"/>
<dbReference type="Gene3D" id="3.40.50.1820">
    <property type="entry name" value="alpha/beta hydrolase"/>
    <property type="match status" value="1"/>
</dbReference>
<accession>A0A3B0VGN9</accession>
<evidence type="ECO:0000259" key="1">
    <source>
        <dbReference type="Pfam" id="PF12740"/>
    </source>
</evidence>